<dbReference type="GO" id="GO:0003677">
    <property type="term" value="F:DNA binding"/>
    <property type="evidence" value="ECO:0007669"/>
    <property type="project" value="UniProtKB-KW"/>
</dbReference>
<dbReference type="SMART" id="SM00448">
    <property type="entry name" value="REC"/>
    <property type="match status" value="1"/>
</dbReference>
<keyword evidence="2 6" id="KW-0238">DNA-binding</keyword>
<name>A0A512DKP9_9PROT</name>
<evidence type="ECO:0000259" key="5">
    <source>
        <dbReference type="PROSITE" id="PS50110"/>
    </source>
</evidence>
<dbReference type="PRINTS" id="PR00038">
    <property type="entry name" value="HTHLUXR"/>
</dbReference>
<dbReference type="Pfam" id="PF00196">
    <property type="entry name" value="GerE"/>
    <property type="match status" value="1"/>
</dbReference>
<dbReference type="CDD" id="cd06170">
    <property type="entry name" value="LuxR_C_like"/>
    <property type="match status" value="1"/>
</dbReference>
<dbReference type="EMBL" id="BJYZ01000003">
    <property type="protein sequence ID" value="GEO37046.1"/>
    <property type="molecule type" value="Genomic_DNA"/>
</dbReference>
<dbReference type="PROSITE" id="PS50110">
    <property type="entry name" value="RESPONSE_REGULATORY"/>
    <property type="match status" value="1"/>
</dbReference>
<dbReference type="SUPFAM" id="SSF52172">
    <property type="entry name" value="CheY-like"/>
    <property type="match status" value="1"/>
</dbReference>
<dbReference type="InterPro" id="IPR016032">
    <property type="entry name" value="Sig_transdc_resp-reg_C-effctor"/>
</dbReference>
<protein>
    <submittedName>
        <fullName evidence="6">DNA-binding response regulator</fullName>
    </submittedName>
</protein>
<dbReference type="Pfam" id="PF00072">
    <property type="entry name" value="Response_reg"/>
    <property type="match status" value="1"/>
</dbReference>
<evidence type="ECO:0000256" key="1">
    <source>
        <dbReference type="ARBA" id="ARBA00022553"/>
    </source>
</evidence>
<dbReference type="Proteomes" id="UP000321523">
    <property type="component" value="Unassembled WGS sequence"/>
</dbReference>
<dbReference type="GO" id="GO:0006355">
    <property type="term" value="P:regulation of DNA-templated transcription"/>
    <property type="evidence" value="ECO:0007669"/>
    <property type="project" value="InterPro"/>
</dbReference>
<dbReference type="InterPro" id="IPR011006">
    <property type="entry name" value="CheY-like_superfamily"/>
</dbReference>
<keyword evidence="7" id="KW-1185">Reference proteome</keyword>
<dbReference type="PANTHER" id="PTHR45566">
    <property type="entry name" value="HTH-TYPE TRANSCRIPTIONAL REGULATOR YHJB-RELATED"/>
    <property type="match status" value="1"/>
</dbReference>
<dbReference type="SUPFAM" id="SSF46894">
    <property type="entry name" value="C-terminal effector domain of the bipartite response regulators"/>
    <property type="match status" value="1"/>
</dbReference>
<keyword evidence="1 3" id="KW-0597">Phosphoprotein</keyword>
<evidence type="ECO:0000313" key="7">
    <source>
        <dbReference type="Proteomes" id="UP000321523"/>
    </source>
</evidence>
<dbReference type="InterPro" id="IPR036388">
    <property type="entry name" value="WH-like_DNA-bd_sf"/>
</dbReference>
<organism evidence="6 7">
    <name type="scientific">Skermanella aerolata</name>
    <dbReference type="NCBI Taxonomy" id="393310"/>
    <lineage>
        <taxon>Bacteria</taxon>
        <taxon>Pseudomonadati</taxon>
        <taxon>Pseudomonadota</taxon>
        <taxon>Alphaproteobacteria</taxon>
        <taxon>Rhodospirillales</taxon>
        <taxon>Azospirillaceae</taxon>
        <taxon>Skermanella</taxon>
    </lineage>
</organism>
<dbReference type="Gene3D" id="1.10.10.10">
    <property type="entry name" value="Winged helix-like DNA-binding domain superfamily/Winged helix DNA-binding domain"/>
    <property type="match status" value="1"/>
</dbReference>
<evidence type="ECO:0000256" key="3">
    <source>
        <dbReference type="PROSITE-ProRule" id="PRU00169"/>
    </source>
</evidence>
<feature type="domain" description="HTH luxR-type" evidence="4">
    <location>
        <begin position="148"/>
        <end position="213"/>
    </location>
</feature>
<evidence type="ECO:0000259" key="4">
    <source>
        <dbReference type="PROSITE" id="PS50043"/>
    </source>
</evidence>
<accession>A0A512DKP9</accession>
<evidence type="ECO:0000256" key="2">
    <source>
        <dbReference type="ARBA" id="ARBA00023125"/>
    </source>
</evidence>
<gene>
    <name evidence="6" type="ORF">SAE02_11940</name>
</gene>
<dbReference type="GO" id="GO:0000160">
    <property type="term" value="P:phosphorelay signal transduction system"/>
    <property type="evidence" value="ECO:0007669"/>
    <property type="project" value="InterPro"/>
</dbReference>
<dbReference type="InterPro" id="IPR001789">
    <property type="entry name" value="Sig_transdc_resp-reg_receiver"/>
</dbReference>
<feature type="modified residue" description="4-aspartylphosphate" evidence="3">
    <location>
        <position position="63"/>
    </location>
</feature>
<feature type="domain" description="Response regulatory" evidence="5">
    <location>
        <begin position="11"/>
        <end position="128"/>
    </location>
</feature>
<dbReference type="InterPro" id="IPR000792">
    <property type="entry name" value="Tscrpt_reg_LuxR_C"/>
</dbReference>
<dbReference type="InterPro" id="IPR051015">
    <property type="entry name" value="EvgA-like"/>
</dbReference>
<dbReference type="SMART" id="SM00421">
    <property type="entry name" value="HTH_LUXR"/>
    <property type="match status" value="1"/>
</dbReference>
<comment type="caution">
    <text evidence="6">The sequence shown here is derived from an EMBL/GenBank/DDBJ whole genome shotgun (WGS) entry which is preliminary data.</text>
</comment>
<sequence>MTRTSGLLRMRILLADDHNMVRDALKSYIERLEPDARIVSAESFGAAYDEVQRDGEFALIILDLRMPGMDGLDGLRRMRERLPKVPIVIMSGGASHEDVRNAIDMGAQGFLPKTLTGPALVSAIRLIMAGEKFVPFGAVDAPAGDAGDADSHAPLTQREREVLQYLEKGWSNKEIARALELQEVTIKLHIRGICRKLGAKNRTQAALRAQEARLAH</sequence>
<dbReference type="AlphaFoldDB" id="A0A512DKP9"/>
<dbReference type="PANTHER" id="PTHR45566:SF2">
    <property type="entry name" value="NARL SUBFAMILY"/>
    <property type="match status" value="1"/>
</dbReference>
<dbReference type="InterPro" id="IPR058245">
    <property type="entry name" value="NreC/VraR/RcsB-like_REC"/>
</dbReference>
<dbReference type="CDD" id="cd17535">
    <property type="entry name" value="REC_NarL-like"/>
    <property type="match status" value="1"/>
</dbReference>
<dbReference type="PROSITE" id="PS50043">
    <property type="entry name" value="HTH_LUXR_2"/>
    <property type="match status" value="1"/>
</dbReference>
<reference evidence="6 7" key="1">
    <citation type="submission" date="2019-07" db="EMBL/GenBank/DDBJ databases">
        <title>Whole genome shotgun sequence of Skermanella aerolata NBRC 106429.</title>
        <authorList>
            <person name="Hosoyama A."/>
            <person name="Uohara A."/>
            <person name="Ohji S."/>
            <person name="Ichikawa N."/>
        </authorList>
    </citation>
    <scope>NUCLEOTIDE SEQUENCE [LARGE SCALE GENOMIC DNA]</scope>
    <source>
        <strain evidence="6 7">NBRC 106429</strain>
    </source>
</reference>
<dbReference type="Gene3D" id="3.40.50.2300">
    <property type="match status" value="1"/>
</dbReference>
<evidence type="ECO:0000313" key="6">
    <source>
        <dbReference type="EMBL" id="GEO37046.1"/>
    </source>
</evidence>
<proteinExistence type="predicted"/>